<organism evidence="1 2">
    <name type="scientific">Sphingomonas metalli</name>
    <dbReference type="NCBI Taxonomy" id="1779358"/>
    <lineage>
        <taxon>Bacteria</taxon>
        <taxon>Pseudomonadati</taxon>
        <taxon>Pseudomonadota</taxon>
        <taxon>Alphaproteobacteria</taxon>
        <taxon>Sphingomonadales</taxon>
        <taxon>Sphingomonadaceae</taxon>
        <taxon>Sphingomonas</taxon>
    </lineage>
</organism>
<proteinExistence type="predicted"/>
<dbReference type="Proteomes" id="UP000623067">
    <property type="component" value="Unassembled WGS sequence"/>
</dbReference>
<dbReference type="AlphaFoldDB" id="A0A916WYB2"/>
<dbReference type="InterPro" id="IPR036287">
    <property type="entry name" value="Rv1873-like_sf"/>
</dbReference>
<sequence>MAHDLSRFVAAQATSYDTALAELRAGRKRSHWMWWIFPQIAGLGRSETARHYALASADEARAYLAHPLLASRLHAAAGAVLAAPGSAEDVMGPIDAIKLRSSMTLFAAVADDPAPFRAVLDRFYGGEDDPETVGRL</sequence>
<dbReference type="Gene3D" id="1.25.40.380">
    <property type="entry name" value="Protein of unknown function DUF1810"/>
    <property type="match status" value="1"/>
</dbReference>
<accession>A0A916WYB2</accession>
<dbReference type="SUPFAM" id="SSF140736">
    <property type="entry name" value="Rv1873-like"/>
    <property type="match status" value="1"/>
</dbReference>
<evidence type="ECO:0000313" key="1">
    <source>
        <dbReference type="EMBL" id="GGB39316.1"/>
    </source>
</evidence>
<dbReference type="PIRSF" id="PIRSF008546">
    <property type="entry name" value="UCP008546"/>
    <property type="match status" value="1"/>
</dbReference>
<keyword evidence="2" id="KW-1185">Reference proteome</keyword>
<evidence type="ECO:0000313" key="2">
    <source>
        <dbReference type="Proteomes" id="UP000623067"/>
    </source>
</evidence>
<dbReference type="RefSeq" id="WP_188659785.1">
    <property type="nucleotide sequence ID" value="NZ_BMIH01000004.1"/>
</dbReference>
<dbReference type="Pfam" id="PF08837">
    <property type="entry name" value="DUF1810"/>
    <property type="match status" value="1"/>
</dbReference>
<reference evidence="1" key="2">
    <citation type="submission" date="2020-09" db="EMBL/GenBank/DDBJ databases">
        <authorList>
            <person name="Sun Q."/>
            <person name="Zhou Y."/>
        </authorList>
    </citation>
    <scope>NUCLEOTIDE SEQUENCE</scope>
    <source>
        <strain evidence="1">CGMCC 1.15330</strain>
    </source>
</reference>
<gene>
    <name evidence="1" type="ORF">GCM10011380_31000</name>
</gene>
<dbReference type="EMBL" id="BMIH01000004">
    <property type="protein sequence ID" value="GGB39316.1"/>
    <property type="molecule type" value="Genomic_DNA"/>
</dbReference>
<comment type="caution">
    <text evidence="1">The sequence shown here is derived from an EMBL/GenBank/DDBJ whole genome shotgun (WGS) entry which is preliminary data.</text>
</comment>
<reference evidence="1" key="1">
    <citation type="journal article" date="2014" name="Int. J. Syst. Evol. Microbiol.">
        <title>Complete genome sequence of Corynebacterium casei LMG S-19264T (=DSM 44701T), isolated from a smear-ripened cheese.</title>
        <authorList>
            <consortium name="US DOE Joint Genome Institute (JGI-PGF)"/>
            <person name="Walter F."/>
            <person name="Albersmeier A."/>
            <person name="Kalinowski J."/>
            <person name="Ruckert C."/>
        </authorList>
    </citation>
    <scope>NUCLEOTIDE SEQUENCE</scope>
    <source>
        <strain evidence="1">CGMCC 1.15330</strain>
    </source>
</reference>
<name>A0A916WYB2_9SPHN</name>
<protein>
    <submittedName>
        <fullName evidence="1">Calpastatin</fullName>
    </submittedName>
</protein>
<dbReference type="InterPro" id="IPR014937">
    <property type="entry name" value="DUF1810"/>
</dbReference>